<dbReference type="InParanoid" id="A0A7F5QV10"/>
<evidence type="ECO:0000313" key="2">
    <source>
        <dbReference type="RefSeq" id="XP_025828891.1"/>
    </source>
</evidence>
<organism evidence="1 2">
    <name type="scientific">Agrilus planipennis</name>
    <name type="common">Emerald ash borer</name>
    <name type="synonym">Agrilus marcopoli</name>
    <dbReference type="NCBI Taxonomy" id="224129"/>
    <lineage>
        <taxon>Eukaryota</taxon>
        <taxon>Metazoa</taxon>
        <taxon>Ecdysozoa</taxon>
        <taxon>Arthropoda</taxon>
        <taxon>Hexapoda</taxon>
        <taxon>Insecta</taxon>
        <taxon>Pterygota</taxon>
        <taxon>Neoptera</taxon>
        <taxon>Endopterygota</taxon>
        <taxon>Coleoptera</taxon>
        <taxon>Polyphaga</taxon>
        <taxon>Elateriformia</taxon>
        <taxon>Buprestoidea</taxon>
        <taxon>Buprestidae</taxon>
        <taxon>Agrilinae</taxon>
        <taxon>Agrilus</taxon>
    </lineage>
</organism>
<proteinExistence type="predicted"/>
<dbReference type="KEGG" id="apln:112904030"/>
<dbReference type="GeneID" id="112904030"/>
<dbReference type="Proteomes" id="UP000192223">
    <property type="component" value="Unplaced"/>
</dbReference>
<dbReference type="RefSeq" id="XP_025828891.1">
    <property type="nucleotide sequence ID" value="XM_025973106.1"/>
</dbReference>
<dbReference type="AlphaFoldDB" id="A0A7F5QV10"/>
<gene>
    <name evidence="2" type="primary">LOC112904030</name>
</gene>
<accession>A0A7F5QV10</accession>
<name>A0A7F5QV10_AGRPL</name>
<sequence>MFSGSFRSTLMEEVFRDVPVRRGGPVVVTTEDHHLNRVGSVGSGVFWSVRIRTSKSPEPGISGFPGSWVLETSEFESQGLQNIGFLRDPLFWSTWDSNFEVSET</sequence>
<evidence type="ECO:0000313" key="1">
    <source>
        <dbReference type="Proteomes" id="UP000192223"/>
    </source>
</evidence>
<reference evidence="2" key="1">
    <citation type="submission" date="2025-08" db="UniProtKB">
        <authorList>
            <consortium name="RefSeq"/>
        </authorList>
    </citation>
    <scope>IDENTIFICATION</scope>
    <source>
        <tissue evidence="2">Entire body</tissue>
    </source>
</reference>
<keyword evidence="1" id="KW-1185">Reference proteome</keyword>
<protein>
    <submittedName>
        <fullName evidence="2">Uncharacterized protein LOC112904030</fullName>
    </submittedName>
</protein>